<name>A0A4Y2HKD0_ARAVE</name>
<reference evidence="2 3" key="1">
    <citation type="journal article" date="2019" name="Sci. Rep.">
        <title>Orb-weaving spider Araneus ventricosus genome elucidates the spidroin gene catalogue.</title>
        <authorList>
            <person name="Kono N."/>
            <person name="Nakamura H."/>
            <person name="Ohtoshi R."/>
            <person name="Moran D.A.P."/>
            <person name="Shinohara A."/>
            <person name="Yoshida Y."/>
            <person name="Fujiwara M."/>
            <person name="Mori M."/>
            <person name="Tomita M."/>
            <person name="Arakawa K."/>
        </authorList>
    </citation>
    <scope>NUCLEOTIDE SEQUENCE [LARGE SCALE GENOMIC DNA]</scope>
</reference>
<keyword evidence="1" id="KW-0472">Membrane</keyword>
<keyword evidence="1" id="KW-0812">Transmembrane</keyword>
<dbReference type="EMBL" id="BGPR01001989">
    <property type="protein sequence ID" value="GBM65690.1"/>
    <property type="molecule type" value="Genomic_DNA"/>
</dbReference>
<feature type="transmembrane region" description="Helical" evidence="1">
    <location>
        <begin position="32"/>
        <end position="52"/>
    </location>
</feature>
<accession>A0A4Y2HKD0</accession>
<evidence type="ECO:0000313" key="3">
    <source>
        <dbReference type="Proteomes" id="UP000499080"/>
    </source>
</evidence>
<organism evidence="2 3">
    <name type="scientific">Araneus ventricosus</name>
    <name type="common">Orbweaver spider</name>
    <name type="synonym">Epeira ventricosa</name>
    <dbReference type="NCBI Taxonomy" id="182803"/>
    <lineage>
        <taxon>Eukaryota</taxon>
        <taxon>Metazoa</taxon>
        <taxon>Ecdysozoa</taxon>
        <taxon>Arthropoda</taxon>
        <taxon>Chelicerata</taxon>
        <taxon>Arachnida</taxon>
        <taxon>Araneae</taxon>
        <taxon>Araneomorphae</taxon>
        <taxon>Entelegynae</taxon>
        <taxon>Araneoidea</taxon>
        <taxon>Araneidae</taxon>
        <taxon>Araneus</taxon>
    </lineage>
</organism>
<keyword evidence="3" id="KW-1185">Reference proteome</keyword>
<evidence type="ECO:0000313" key="2">
    <source>
        <dbReference type="EMBL" id="GBM65690.1"/>
    </source>
</evidence>
<dbReference type="Proteomes" id="UP000499080">
    <property type="component" value="Unassembled WGS sequence"/>
</dbReference>
<comment type="caution">
    <text evidence="2">The sequence shown here is derived from an EMBL/GenBank/DDBJ whole genome shotgun (WGS) entry which is preliminary data.</text>
</comment>
<evidence type="ECO:0000256" key="1">
    <source>
        <dbReference type="SAM" id="Phobius"/>
    </source>
</evidence>
<protein>
    <submittedName>
        <fullName evidence="2">Uncharacterized protein</fullName>
    </submittedName>
</protein>
<sequence>MLEEVLKMKFVSSTFEFHSGRRLRQGIDLPQTFVIIQIFPFLFIAWVLASLLCGQPGALPKGLFSSSPIKTGVLGGSDMNWTSPTWPFTPSPPLLNLPYRGMGRLPRIIGPTALVNCDLRTSLPQKKPTLPRPAFSRC</sequence>
<keyword evidence="1" id="KW-1133">Transmembrane helix</keyword>
<proteinExistence type="predicted"/>
<dbReference type="AlphaFoldDB" id="A0A4Y2HKD0"/>
<gene>
    <name evidence="2" type="ORF">AVEN_87115_1</name>
</gene>